<dbReference type="EMBL" id="VGLS01000675">
    <property type="protein sequence ID" value="MBM3225750.1"/>
    <property type="molecule type" value="Genomic_DNA"/>
</dbReference>
<sequence length="93" mass="10410">MTFDDILARVLALLEREGRVSYRALKRRFDLDEDYLEDLKVEIIQAKKLAVDEDGAVLVWRGNTPSVAVDSAASVPLPLTYTPPHLAEKILTS</sequence>
<comment type="caution">
    <text evidence="1">The sequence shown here is derived from an EMBL/GenBank/DDBJ whole genome shotgun (WGS) entry which is preliminary data.</text>
</comment>
<feature type="non-terminal residue" evidence="1">
    <location>
        <position position="93"/>
    </location>
</feature>
<gene>
    <name evidence="1" type="ORF">FJZ47_18395</name>
</gene>
<proteinExistence type="predicted"/>
<dbReference type="Proteomes" id="UP000712673">
    <property type="component" value="Unassembled WGS sequence"/>
</dbReference>
<organism evidence="1 2">
    <name type="scientific">Tectimicrobiota bacterium</name>
    <dbReference type="NCBI Taxonomy" id="2528274"/>
    <lineage>
        <taxon>Bacteria</taxon>
        <taxon>Pseudomonadati</taxon>
        <taxon>Nitrospinota/Tectimicrobiota group</taxon>
        <taxon>Candidatus Tectimicrobiota</taxon>
    </lineage>
</organism>
<reference evidence="1" key="1">
    <citation type="submission" date="2019-03" db="EMBL/GenBank/DDBJ databases">
        <title>Lake Tanganyika Metagenome-Assembled Genomes (MAGs).</title>
        <authorList>
            <person name="Tran P."/>
        </authorList>
    </citation>
    <scope>NUCLEOTIDE SEQUENCE</scope>
    <source>
        <strain evidence="1">K_DeepCast_65m_m2_066</strain>
    </source>
</reference>
<evidence type="ECO:0000313" key="2">
    <source>
        <dbReference type="Proteomes" id="UP000712673"/>
    </source>
</evidence>
<protein>
    <submittedName>
        <fullName evidence="1">Uncharacterized protein</fullName>
    </submittedName>
</protein>
<name>A0A938B5N7_UNCTE</name>
<dbReference type="AlphaFoldDB" id="A0A938B5N7"/>
<accession>A0A938B5N7</accession>
<evidence type="ECO:0000313" key="1">
    <source>
        <dbReference type="EMBL" id="MBM3225750.1"/>
    </source>
</evidence>